<dbReference type="Proteomes" id="UP001595536">
    <property type="component" value="Unassembled WGS sequence"/>
</dbReference>
<proteinExistence type="predicted"/>
<dbReference type="InterPro" id="IPR012292">
    <property type="entry name" value="Globin/Proto"/>
</dbReference>
<keyword evidence="2" id="KW-0349">Heme</keyword>
<evidence type="ECO:0000313" key="6">
    <source>
        <dbReference type="Proteomes" id="UP001595536"/>
    </source>
</evidence>
<evidence type="ECO:0000256" key="4">
    <source>
        <dbReference type="ARBA" id="ARBA00023004"/>
    </source>
</evidence>
<reference evidence="6" key="1">
    <citation type="journal article" date="2019" name="Int. J. Syst. Evol. Microbiol.">
        <title>The Global Catalogue of Microorganisms (GCM) 10K type strain sequencing project: providing services to taxonomists for standard genome sequencing and annotation.</title>
        <authorList>
            <consortium name="The Broad Institute Genomics Platform"/>
            <consortium name="The Broad Institute Genome Sequencing Center for Infectious Disease"/>
            <person name="Wu L."/>
            <person name="Ma J."/>
        </authorList>
    </citation>
    <scope>NUCLEOTIDE SEQUENCE [LARGE SCALE GENOMIC DNA]</scope>
    <source>
        <strain evidence="6">CCM 7941</strain>
    </source>
</reference>
<evidence type="ECO:0000256" key="1">
    <source>
        <dbReference type="ARBA" id="ARBA00022448"/>
    </source>
</evidence>
<keyword evidence="3" id="KW-0479">Metal-binding</keyword>
<evidence type="ECO:0000256" key="3">
    <source>
        <dbReference type="ARBA" id="ARBA00022723"/>
    </source>
</evidence>
<accession>A0ABV7LG56</accession>
<gene>
    <name evidence="5" type="ORF">ACFOEX_09400</name>
</gene>
<evidence type="ECO:0000313" key="5">
    <source>
        <dbReference type="EMBL" id="MFC3266569.1"/>
    </source>
</evidence>
<evidence type="ECO:0000256" key="2">
    <source>
        <dbReference type="ARBA" id="ARBA00022617"/>
    </source>
</evidence>
<comment type="caution">
    <text evidence="5">The sequence shown here is derived from an EMBL/GenBank/DDBJ whole genome shotgun (WGS) entry which is preliminary data.</text>
</comment>
<name>A0ABV7LG56_9HYPH</name>
<dbReference type="Pfam" id="PF01152">
    <property type="entry name" value="Bac_globin"/>
    <property type="match status" value="1"/>
</dbReference>
<protein>
    <submittedName>
        <fullName evidence="5">Group III truncated hemoglobin</fullName>
    </submittedName>
</protein>
<dbReference type="InterPro" id="IPR001486">
    <property type="entry name" value="Hemoglobin_trunc"/>
</dbReference>
<organism evidence="5 6">
    <name type="scientific">Camelimonas abortus</name>
    <dbReference type="NCBI Taxonomy" id="1017184"/>
    <lineage>
        <taxon>Bacteria</taxon>
        <taxon>Pseudomonadati</taxon>
        <taxon>Pseudomonadota</taxon>
        <taxon>Alphaproteobacteria</taxon>
        <taxon>Hyphomicrobiales</taxon>
        <taxon>Chelatococcaceae</taxon>
        <taxon>Camelimonas</taxon>
    </lineage>
</organism>
<dbReference type="CDD" id="cd08916">
    <property type="entry name" value="TrHb3_P"/>
    <property type="match status" value="1"/>
</dbReference>
<dbReference type="RefSeq" id="WP_376830691.1">
    <property type="nucleotide sequence ID" value="NZ_JBHLWR010000006.1"/>
</dbReference>
<dbReference type="InterPro" id="IPR009050">
    <property type="entry name" value="Globin-like_sf"/>
</dbReference>
<keyword evidence="6" id="KW-1185">Reference proteome</keyword>
<keyword evidence="4" id="KW-0408">Iron</keyword>
<dbReference type="SUPFAM" id="SSF46458">
    <property type="entry name" value="Globin-like"/>
    <property type="match status" value="1"/>
</dbReference>
<keyword evidence="1" id="KW-0813">Transport</keyword>
<dbReference type="Gene3D" id="1.10.490.10">
    <property type="entry name" value="Globins"/>
    <property type="match status" value="1"/>
</dbReference>
<dbReference type="EMBL" id="JBHRUV010000046">
    <property type="protein sequence ID" value="MFC3266569.1"/>
    <property type="molecule type" value="Genomic_DNA"/>
</dbReference>
<sequence>MNESEASGSWSPAMPVDAASIRRLVERFYQRVRADDELGPVFNDAVHDWPEHLETLTGFWRSVMLGEKRYHGRPVPAHFRHRARMAPHMFARWLALWRMTAQEIFAPEDAAAFVERAEMIARSLQYALYQELPPRPPHMRQKGRD</sequence>